<dbReference type="NCBIfam" id="TIGR03527">
    <property type="entry name" value="selenium_YedF"/>
    <property type="match status" value="1"/>
</dbReference>
<dbReference type="KEGG" id="gme:Gmet_1085"/>
<dbReference type="InterPro" id="IPR027396">
    <property type="entry name" value="DsrEFH-like"/>
</dbReference>
<evidence type="ECO:0000313" key="4">
    <source>
        <dbReference type="Proteomes" id="UP000007073"/>
    </source>
</evidence>
<dbReference type="CDD" id="cd03421">
    <property type="entry name" value="SirA_like_N"/>
    <property type="match status" value="1"/>
</dbReference>
<dbReference type="Pfam" id="PF01206">
    <property type="entry name" value="TusA"/>
    <property type="match status" value="1"/>
</dbReference>
<dbReference type="SUPFAM" id="SSF64307">
    <property type="entry name" value="SirA-like"/>
    <property type="match status" value="1"/>
</dbReference>
<dbReference type="eggNOG" id="COG0425">
    <property type="taxonomic scope" value="Bacteria"/>
</dbReference>
<dbReference type="PANTHER" id="PTHR33279">
    <property type="entry name" value="SULFUR CARRIER PROTEIN YEDF-RELATED"/>
    <property type="match status" value="1"/>
</dbReference>
<name>Q39WP9_GEOMG</name>
<dbReference type="DNASU" id="3741292"/>
<dbReference type="Proteomes" id="UP000007073">
    <property type="component" value="Chromosome"/>
</dbReference>
<keyword evidence="4" id="KW-1185">Reference proteome</keyword>
<dbReference type="HOGENOM" id="CLU_097491_0_0_7"/>
<dbReference type="InterPro" id="IPR036868">
    <property type="entry name" value="TusA-like_sf"/>
</dbReference>
<sequence>MKIIDCRNMACPAPVVTTKRALEEAGGETVQVLVDPGAPRENVIRFAENRGFAVSEVEADNGFALTITSPGSAPVEPVRTVAGKGGKTVMLVASDRLGDGPEELGRLLMKNFIITLLDLAELPDRMLFVNTGVLLTTEGSEVLEALQSLGNRGVEVLSCGVCLDFFHRKEKLVAGSVTNMFTIAESLLGAGSVVRL</sequence>
<feature type="domain" description="UPF0033" evidence="2">
    <location>
        <begin position="2"/>
        <end position="68"/>
    </location>
</feature>
<dbReference type="EMBL" id="CP000148">
    <property type="protein sequence ID" value="ABB31325.1"/>
    <property type="molecule type" value="Genomic_DNA"/>
</dbReference>
<dbReference type="STRING" id="269799.Gmet_1085"/>
<proteinExistence type="inferred from homology"/>
<dbReference type="InterPro" id="IPR019870">
    <property type="entry name" value="Se_metab_YedF"/>
</dbReference>
<evidence type="ECO:0000259" key="2">
    <source>
        <dbReference type="Pfam" id="PF01206"/>
    </source>
</evidence>
<reference evidence="3 4" key="1">
    <citation type="submission" date="2005-10" db="EMBL/GenBank/DDBJ databases">
        <title>Complete sequence of Geobacter metallireducens GS-15.</title>
        <authorList>
            <consortium name="US DOE Joint Genome Institute"/>
            <person name="Copeland A."/>
            <person name="Lucas S."/>
            <person name="Lapidus A."/>
            <person name="Barry K."/>
            <person name="Detter J.C."/>
            <person name="Glavina T."/>
            <person name="Hammon N."/>
            <person name="Israni S."/>
            <person name="Pitluck S."/>
            <person name="Di Bartolo G."/>
            <person name="Chain P."/>
            <person name="Schmutz J."/>
            <person name="Larimer F."/>
            <person name="Land M."/>
            <person name="Kyrpides N."/>
            <person name="Ivanova N."/>
            <person name="Richardson P."/>
        </authorList>
    </citation>
    <scope>NUCLEOTIDE SEQUENCE [LARGE SCALE GENOMIC DNA]</scope>
    <source>
        <strain evidence="4">ATCC 53774 / DSM 7210 / GS-15</strain>
    </source>
</reference>
<protein>
    <submittedName>
        <fullName evidence="3">Selenium metabolism protein YedF, putative</fullName>
    </submittedName>
</protein>
<accession>Q39WP9</accession>
<dbReference type="PANTHER" id="PTHR33279:SF6">
    <property type="entry name" value="SULFUR CARRIER PROTEIN YEDF-RELATED"/>
    <property type="match status" value="1"/>
</dbReference>
<evidence type="ECO:0000313" key="3">
    <source>
        <dbReference type="EMBL" id="ABB31325.1"/>
    </source>
</evidence>
<reference evidence="3 4" key="2">
    <citation type="journal article" date="2009" name="BMC Microbiol.">
        <title>The genome sequence of Geobacter metallireducens: features of metabolism, physiology and regulation common and dissimilar to Geobacter sulfurreducens.</title>
        <authorList>
            <person name="Aklujkar M."/>
            <person name="Krushkal J."/>
            <person name="DiBartolo G."/>
            <person name="Lapidus A."/>
            <person name="Land M.L."/>
            <person name="Lovley D.R."/>
        </authorList>
    </citation>
    <scope>NUCLEOTIDE SEQUENCE [LARGE SCALE GENOMIC DNA]</scope>
    <source>
        <strain evidence="4">ATCC 53774 / DSM 7210 / GS-15</strain>
    </source>
</reference>
<gene>
    <name evidence="3" type="primary">yedF</name>
    <name evidence="3" type="ordered locus">Gmet_1085</name>
</gene>
<dbReference type="RefSeq" id="WP_004513741.1">
    <property type="nucleotide sequence ID" value="NC_007517.1"/>
</dbReference>
<dbReference type="SUPFAM" id="SSF75169">
    <property type="entry name" value="DsrEFH-like"/>
    <property type="match status" value="1"/>
</dbReference>
<comment type="similarity">
    <text evidence="1">Belongs to the sulfur carrier protein TusA family.</text>
</comment>
<dbReference type="AlphaFoldDB" id="Q39WP9"/>
<dbReference type="Gene3D" id="3.30.110.40">
    <property type="entry name" value="TusA-like domain"/>
    <property type="match status" value="1"/>
</dbReference>
<organism evidence="3 4">
    <name type="scientific">Geobacter metallireducens (strain ATCC 53774 / DSM 7210 / GS-15)</name>
    <dbReference type="NCBI Taxonomy" id="269799"/>
    <lineage>
        <taxon>Bacteria</taxon>
        <taxon>Pseudomonadati</taxon>
        <taxon>Thermodesulfobacteriota</taxon>
        <taxon>Desulfuromonadia</taxon>
        <taxon>Geobacterales</taxon>
        <taxon>Geobacteraceae</taxon>
        <taxon>Geobacter</taxon>
    </lineage>
</organism>
<evidence type="ECO:0000256" key="1">
    <source>
        <dbReference type="ARBA" id="ARBA00008984"/>
    </source>
</evidence>
<dbReference type="InterPro" id="IPR001455">
    <property type="entry name" value="TusA-like"/>
</dbReference>